<dbReference type="PROSITE" id="PS51770">
    <property type="entry name" value="HOTDOG_ACOT"/>
    <property type="match status" value="2"/>
</dbReference>
<gene>
    <name evidence="4" type="primary">BQ5605_C012g06763</name>
    <name evidence="4" type="ORF">BQ5605_C012G06763</name>
</gene>
<keyword evidence="1" id="KW-0378">Hydrolase</keyword>
<sequence>MAISMPLPSGSIVIGSTVAALCLARLGHHLMAALSDQGTPAQVVSPNSVSASSVSYRVKIDPSCCDEHGRVYGGELLKLIDVTAGVVAAKAAGGPCVTISADRVIFLSEILVGDVVLLSGAVNRAWGSSMEIGIRVMRERSTDPIGHQSYCCHAYLTFVAKPTPAPAPTFITSIARSLGLVSPPKPIKAQVPPIEPLTSTEHKRYLLAGRRRAHRIKSTSKNDSTLSAFRAQVFQLEQESKQISIPESEGLTAAVLLALQKEMIVDAWMRKDPEVQIQGEDVVVAIEGFTDTVKMPLEEVERISQLKGHRGYRRLTVGKPISTANTRPQPSQLRSYYDDRSQGTDSQAPLEMIDTLIMCLWIVRAQFVNSKGVLFGGYLMRWIEEASAIAARRILPSASWSSACIDSLTFKSPVIPGEVVYIRACVIKVFDSSIEVYVVATAEDRNSPKPTIRLVSESFFTLIAVDPSSGRPLKGKLRRVIVPPGPAEEVVKDAEKRRESRLMDKMILQRWIQQGALVLGSL</sequence>
<evidence type="ECO:0000256" key="2">
    <source>
        <dbReference type="SAM" id="MobiDB-lite"/>
    </source>
</evidence>
<dbReference type="Pfam" id="PF03061">
    <property type="entry name" value="4HBT"/>
    <property type="match status" value="2"/>
</dbReference>
<dbReference type="STRING" id="796604.A0A2X0LVL1"/>
<dbReference type="AlphaFoldDB" id="A0A2X0LVL1"/>
<evidence type="ECO:0000256" key="1">
    <source>
        <dbReference type="ARBA" id="ARBA00022801"/>
    </source>
</evidence>
<dbReference type="Proteomes" id="UP000249464">
    <property type="component" value="Unassembled WGS sequence"/>
</dbReference>
<dbReference type="CDD" id="cd03442">
    <property type="entry name" value="BFIT_BACH"/>
    <property type="match status" value="2"/>
</dbReference>
<name>A0A2X0LVL1_9BASI</name>
<dbReference type="GO" id="GO:0005829">
    <property type="term" value="C:cytosol"/>
    <property type="evidence" value="ECO:0007669"/>
    <property type="project" value="TreeGrafter"/>
</dbReference>
<dbReference type="InterPro" id="IPR029069">
    <property type="entry name" value="HotDog_dom_sf"/>
</dbReference>
<feature type="domain" description="HotDog ACOT-type" evidence="3">
    <location>
        <begin position="353"/>
        <end position="468"/>
    </location>
</feature>
<evidence type="ECO:0000313" key="4">
    <source>
        <dbReference type="EMBL" id="SGY16113.1"/>
    </source>
</evidence>
<protein>
    <submittedName>
        <fullName evidence="4">BQ5605_C012g06763 protein</fullName>
    </submittedName>
</protein>
<proteinExistence type="predicted"/>
<feature type="region of interest" description="Disordered" evidence="2">
    <location>
        <begin position="317"/>
        <end position="344"/>
    </location>
</feature>
<dbReference type="GO" id="GO:0052816">
    <property type="term" value="F:long-chain fatty acyl-CoA hydrolase activity"/>
    <property type="evidence" value="ECO:0007669"/>
    <property type="project" value="TreeGrafter"/>
</dbReference>
<evidence type="ECO:0000259" key="3">
    <source>
        <dbReference type="PROSITE" id="PS51770"/>
    </source>
</evidence>
<evidence type="ECO:0000313" key="5">
    <source>
        <dbReference type="Proteomes" id="UP000249464"/>
    </source>
</evidence>
<feature type="compositionally biased region" description="Polar residues" evidence="2">
    <location>
        <begin position="322"/>
        <end position="334"/>
    </location>
</feature>
<dbReference type="PANTHER" id="PTHR11049:SF16">
    <property type="entry name" value="PROTEIN VDLD"/>
    <property type="match status" value="1"/>
</dbReference>
<feature type="domain" description="HotDog ACOT-type" evidence="3">
    <location>
        <begin position="50"/>
        <end position="164"/>
    </location>
</feature>
<dbReference type="GO" id="GO:0006637">
    <property type="term" value="P:acyl-CoA metabolic process"/>
    <property type="evidence" value="ECO:0007669"/>
    <property type="project" value="TreeGrafter"/>
</dbReference>
<accession>A0A2X0LVL1</accession>
<keyword evidence="5" id="KW-1185">Reference proteome</keyword>
<dbReference type="SUPFAM" id="SSF54637">
    <property type="entry name" value="Thioesterase/thiol ester dehydrase-isomerase"/>
    <property type="match status" value="2"/>
</dbReference>
<dbReference type="EMBL" id="FQNC01000014">
    <property type="protein sequence ID" value="SGY16113.1"/>
    <property type="molecule type" value="Genomic_DNA"/>
</dbReference>
<dbReference type="Gene3D" id="3.10.129.10">
    <property type="entry name" value="Hotdog Thioesterase"/>
    <property type="match status" value="2"/>
</dbReference>
<organism evidence="4 5">
    <name type="scientific">Microbotryum silenes-dioicae</name>
    <dbReference type="NCBI Taxonomy" id="796604"/>
    <lineage>
        <taxon>Eukaryota</taxon>
        <taxon>Fungi</taxon>
        <taxon>Dikarya</taxon>
        <taxon>Basidiomycota</taxon>
        <taxon>Pucciniomycotina</taxon>
        <taxon>Microbotryomycetes</taxon>
        <taxon>Microbotryales</taxon>
        <taxon>Microbotryaceae</taxon>
        <taxon>Microbotryum</taxon>
    </lineage>
</organism>
<dbReference type="InterPro" id="IPR006683">
    <property type="entry name" value="Thioestr_dom"/>
</dbReference>
<reference evidence="4 5" key="1">
    <citation type="submission" date="2016-11" db="EMBL/GenBank/DDBJ databases">
        <authorList>
            <person name="Jaros S."/>
            <person name="Januszkiewicz K."/>
            <person name="Wedrychowicz H."/>
        </authorList>
    </citation>
    <scope>NUCLEOTIDE SEQUENCE [LARGE SCALE GENOMIC DNA]</scope>
</reference>
<dbReference type="InterPro" id="IPR033120">
    <property type="entry name" value="HOTDOG_ACOT"/>
</dbReference>
<dbReference type="PANTHER" id="PTHR11049">
    <property type="entry name" value="ACYL COENZYME A THIOESTER HYDROLASE"/>
    <property type="match status" value="1"/>
</dbReference>
<dbReference type="InterPro" id="IPR040170">
    <property type="entry name" value="Cytosol_ACT"/>
</dbReference>